<name>V5SFJ5_9HYPH</name>
<keyword evidence="6" id="KW-0808">Transferase</keyword>
<dbReference type="STRING" id="1029756.W911_16630"/>
<reference evidence="6 7" key="1">
    <citation type="journal article" date="2014" name="Genome Announc.">
        <title>Complete Genome Sequence of Hyphomicrobium nitrativorans Strain NL23, a Denitrifying Bacterium Isolated from Biofilm of a Methanol-Fed Denitrification System Treating Seawater at the Montreal Biodome.</title>
        <authorList>
            <person name="Martineau C."/>
            <person name="Villeneuve C."/>
            <person name="Mauffrey F."/>
            <person name="Villemur R."/>
        </authorList>
    </citation>
    <scope>NUCLEOTIDE SEQUENCE [LARGE SCALE GENOMIC DNA]</scope>
    <source>
        <strain evidence="6">NL23</strain>
    </source>
</reference>
<dbReference type="GO" id="GO:0016740">
    <property type="term" value="F:transferase activity"/>
    <property type="evidence" value="ECO:0007669"/>
    <property type="project" value="UniProtKB-KW"/>
</dbReference>
<keyword evidence="3" id="KW-0472">Membrane</keyword>
<dbReference type="InterPro" id="IPR005311">
    <property type="entry name" value="PBP_dimer"/>
</dbReference>
<keyword evidence="2" id="KW-0645">Protease</keyword>
<dbReference type="InterPro" id="IPR012338">
    <property type="entry name" value="Beta-lactam/transpept-like"/>
</dbReference>
<evidence type="ECO:0000259" key="4">
    <source>
        <dbReference type="Pfam" id="PF00905"/>
    </source>
</evidence>
<dbReference type="GO" id="GO:0008658">
    <property type="term" value="F:penicillin binding"/>
    <property type="evidence" value="ECO:0007669"/>
    <property type="project" value="InterPro"/>
</dbReference>
<dbReference type="EMBL" id="CP006912">
    <property type="protein sequence ID" value="AHB49661.1"/>
    <property type="molecule type" value="Genomic_DNA"/>
</dbReference>
<dbReference type="Pfam" id="PF00905">
    <property type="entry name" value="Transpeptidase"/>
    <property type="match status" value="1"/>
</dbReference>
<proteinExistence type="predicted"/>
<dbReference type="InterPro" id="IPR036138">
    <property type="entry name" value="PBP_dimer_sf"/>
</dbReference>
<feature type="domain" description="Penicillin-binding protein dimerisation" evidence="5">
    <location>
        <begin position="58"/>
        <end position="168"/>
    </location>
</feature>
<accession>V5SFJ5</accession>
<dbReference type="Gene3D" id="3.30.450.330">
    <property type="match status" value="1"/>
</dbReference>
<dbReference type="GO" id="GO:0004180">
    <property type="term" value="F:carboxypeptidase activity"/>
    <property type="evidence" value="ECO:0007669"/>
    <property type="project" value="UniProtKB-KW"/>
</dbReference>
<dbReference type="Gene3D" id="3.40.710.10">
    <property type="entry name" value="DD-peptidase/beta-lactamase superfamily"/>
    <property type="match status" value="1"/>
</dbReference>
<dbReference type="InterPro" id="IPR001460">
    <property type="entry name" value="PCN-bd_Tpept"/>
</dbReference>
<comment type="subcellular location">
    <subcellularLocation>
        <location evidence="1">Membrane</location>
    </subcellularLocation>
</comment>
<dbReference type="SUPFAM" id="SSF56601">
    <property type="entry name" value="beta-lactamase/transpeptidase-like"/>
    <property type="match status" value="1"/>
</dbReference>
<evidence type="ECO:0000256" key="3">
    <source>
        <dbReference type="ARBA" id="ARBA00023136"/>
    </source>
</evidence>
<keyword evidence="2" id="KW-0378">Hydrolase</keyword>
<dbReference type="GO" id="GO:0005886">
    <property type="term" value="C:plasma membrane"/>
    <property type="evidence" value="ECO:0007669"/>
    <property type="project" value="TreeGrafter"/>
</dbReference>
<dbReference type="Proteomes" id="UP000018542">
    <property type="component" value="Chromosome"/>
</dbReference>
<dbReference type="KEGG" id="hni:W911_16630"/>
<protein>
    <submittedName>
        <fullName evidence="6">Peptidoglycan glycosyltransferase</fullName>
    </submittedName>
</protein>
<dbReference type="AlphaFoldDB" id="V5SFJ5"/>
<evidence type="ECO:0000256" key="1">
    <source>
        <dbReference type="ARBA" id="ARBA00004370"/>
    </source>
</evidence>
<dbReference type="PANTHER" id="PTHR30627:SF1">
    <property type="entry name" value="PEPTIDOGLYCAN D,D-TRANSPEPTIDASE FTSI"/>
    <property type="match status" value="1"/>
</dbReference>
<keyword evidence="7" id="KW-1185">Reference proteome</keyword>
<dbReference type="PANTHER" id="PTHR30627">
    <property type="entry name" value="PEPTIDOGLYCAN D,D-TRANSPEPTIDASE"/>
    <property type="match status" value="1"/>
</dbReference>
<dbReference type="HOGENOM" id="CLU_009289_6_2_5"/>
<evidence type="ECO:0000313" key="7">
    <source>
        <dbReference type="Proteomes" id="UP000018542"/>
    </source>
</evidence>
<dbReference type="PATRIC" id="fig|1029756.8.peg.3462"/>
<gene>
    <name evidence="6" type="ORF">W911_16630</name>
</gene>
<dbReference type="GO" id="GO:0071555">
    <property type="term" value="P:cell wall organization"/>
    <property type="evidence" value="ECO:0007669"/>
    <property type="project" value="TreeGrafter"/>
</dbReference>
<dbReference type="Pfam" id="PF03717">
    <property type="entry name" value="PBP_dimer"/>
    <property type="match status" value="1"/>
</dbReference>
<dbReference type="SUPFAM" id="SSF56519">
    <property type="entry name" value="Penicillin binding protein dimerisation domain"/>
    <property type="match status" value="1"/>
</dbReference>
<keyword evidence="2" id="KW-0121">Carboxypeptidase</keyword>
<sequence length="547" mass="58490">MTADARVSATAGMRTRLVILAVMMTFASITFQLARLAASGTGDMVATLTEQTPRSLARPDIVDRGGRLLATDVEMPSLYADPSLVRGIDNLTERLQTVLPDLDRAELRRTLSDRNRRFAWIRRGLSPRLAQEVHDLGLPSLAFRTELRRAYPLERLGGHVLGAVNVDNRGAAGVERFIDEGLGADPQTGRPFNAGLPVRLTIDLGVQHALEEELKSAMSRYEAKGAAGLVMDVRTGEMVASSSLPGLHPSSPAELMDPERRDKIQGGTYELGSIFKIVTVAMGLEGGKTKLDTVFDVTKPLTASRFTIRDAHPAGRPLTTSEILIRSSNVGSGLIALQEGPEKQQAFLDKLGLTATIRTEVGPVAPPQLPPKLGRVEQITVSYGHGLAVAPIQFAAAVASLINGGTAVTPTFISGRTSGTDRARVVKPETSRDLNLLLRRTVSEPNGTGRRAEVPGYRVGGKTGTAELPGRGGYQKKAVISSFLGAFPMDDPQYLTLILLFEPSGTEETGGEILAGRNAAPTAGRLISRIAPLLGVKPERDVALLRN</sequence>
<feature type="domain" description="Penicillin-binding protein transpeptidase" evidence="4">
    <location>
        <begin position="229"/>
        <end position="509"/>
    </location>
</feature>
<evidence type="ECO:0000256" key="2">
    <source>
        <dbReference type="ARBA" id="ARBA00022645"/>
    </source>
</evidence>
<evidence type="ECO:0000259" key="5">
    <source>
        <dbReference type="Pfam" id="PF03717"/>
    </source>
</evidence>
<evidence type="ECO:0000313" key="6">
    <source>
        <dbReference type="EMBL" id="AHB49661.1"/>
    </source>
</evidence>
<organism evidence="6 7">
    <name type="scientific">Hyphomicrobium nitrativorans NL23</name>
    <dbReference type="NCBI Taxonomy" id="1029756"/>
    <lineage>
        <taxon>Bacteria</taxon>
        <taxon>Pseudomonadati</taxon>
        <taxon>Pseudomonadota</taxon>
        <taxon>Alphaproteobacteria</taxon>
        <taxon>Hyphomicrobiales</taxon>
        <taxon>Hyphomicrobiaceae</taxon>
        <taxon>Hyphomicrobium</taxon>
    </lineage>
</organism>
<dbReference type="InterPro" id="IPR050515">
    <property type="entry name" value="Beta-lactam/transpept"/>
</dbReference>
<dbReference type="Gene3D" id="3.90.1310.10">
    <property type="entry name" value="Penicillin-binding protein 2a (Domain 2)"/>
    <property type="match status" value="1"/>
</dbReference>